<dbReference type="PROSITE" id="PS51471">
    <property type="entry name" value="FE2OG_OXY"/>
    <property type="match status" value="1"/>
</dbReference>
<keyword evidence="7" id="KW-0949">S-adenosyl-L-methionine</keyword>
<evidence type="ECO:0000256" key="4">
    <source>
        <dbReference type="ARBA" id="ARBA00022490"/>
    </source>
</evidence>
<dbReference type="AlphaFoldDB" id="B3RYI8"/>
<dbReference type="eggNOG" id="KOG1331">
    <property type="taxonomic scope" value="Eukaryota"/>
</dbReference>
<dbReference type="SUPFAM" id="SSF53335">
    <property type="entry name" value="S-adenosyl-L-methionine-dependent methyltransferases"/>
    <property type="match status" value="1"/>
</dbReference>
<dbReference type="OrthoDB" id="271595at2759"/>
<dbReference type="EMBL" id="DS985245">
    <property type="protein sequence ID" value="EDV24605.1"/>
    <property type="molecule type" value="Genomic_DNA"/>
</dbReference>
<dbReference type="GO" id="GO:0005634">
    <property type="term" value="C:nucleus"/>
    <property type="evidence" value="ECO:0000318"/>
    <property type="project" value="GO_Central"/>
</dbReference>
<evidence type="ECO:0000256" key="3">
    <source>
        <dbReference type="ARBA" id="ARBA00004496"/>
    </source>
</evidence>
<comment type="cofactor">
    <cofactor evidence="1">
        <name>Fe(2+)</name>
        <dbReference type="ChEBI" id="CHEBI:29033"/>
    </cofactor>
</comment>
<dbReference type="PhylomeDB" id="B3RYI8"/>
<keyword evidence="5" id="KW-0489">Methyltransferase</keyword>
<dbReference type="RefSeq" id="XP_002112495.1">
    <property type="nucleotide sequence ID" value="XM_002112459.1"/>
</dbReference>
<keyword evidence="8" id="KW-0479">Metal-binding</keyword>
<evidence type="ECO:0000256" key="5">
    <source>
        <dbReference type="ARBA" id="ARBA00022603"/>
    </source>
</evidence>
<keyword evidence="6" id="KW-0808">Transferase</keyword>
<dbReference type="FunFam" id="3.30.70.330:FF:000570">
    <property type="entry name" value="ALKylated DNA repair protein AlkB homolog"/>
    <property type="match status" value="1"/>
</dbReference>
<dbReference type="GO" id="GO:0030488">
    <property type="term" value="P:tRNA methylation"/>
    <property type="evidence" value="ECO:0000318"/>
    <property type="project" value="GO_Central"/>
</dbReference>
<dbReference type="SUPFAM" id="SSF51197">
    <property type="entry name" value="Clavaminate synthase-like"/>
    <property type="match status" value="1"/>
</dbReference>
<proteinExistence type="predicted"/>
<evidence type="ECO:0000313" key="13">
    <source>
        <dbReference type="EMBL" id="EDV24605.1"/>
    </source>
</evidence>
<dbReference type="InterPro" id="IPR051422">
    <property type="entry name" value="AlkB_tRNA_MeTrf/Diox"/>
</dbReference>
<dbReference type="GO" id="GO:0005737">
    <property type="term" value="C:cytoplasm"/>
    <property type="evidence" value="ECO:0000318"/>
    <property type="project" value="GO_Central"/>
</dbReference>
<dbReference type="SUPFAM" id="SSF54928">
    <property type="entry name" value="RNA-binding domain, RBD"/>
    <property type="match status" value="1"/>
</dbReference>
<evidence type="ECO:0000256" key="6">
    <source>
        <dbReference type="ARBA" id="ARBA00022679"/>
    </source>
</evidence>
<dbReference type="GO" id="GO:0000049">
    <property type="term" value="F:tRNA binding"/>
    <property type="evidence" value="ECO:0000318"/>
    <property type="project" value="GO_Central"/>
</dbReference>
<evidence type="ECO:0000259" key="12">
    <source>
        <dbReference type="PROSITE" id="PS51471"/>
    </source>
</evidence>
<protein>
    <recommendedName>
        <fullName evidence="12">Fe2OG dioxygenase domain-containing protein</fullName>
    </recommendedName>
</protein>
<dbReference type="KEGG" id="tad:TRIADDRAFT_26003"/>
<evidence type="ECO:0000256" key="9">
    <source>
        <dbReference type="ARBA" id="ARBA00022833"/>
    </source>
</evidence>
<dbReference type="CTD" id="6754150"/>
<reference evidence="13 14" key="1">
    <citation type="journal article" date="2008" name="Nature">
        <title>The Trichoplax genome and the nature of placozoans.</title>
        <authorList>
            <person name="Srivastava M."/>
            <person name="Begovic E."/>
            <person name="Chapman J."/>
            <person name="Putnam N.H."/>
            <person name="Hellsten U."/>
            <person name="Kawashima T."/>
            <person name="Kuo A."/>
            <person name="Mitros T."/>
            <person name="Salamov A."/>
            <person name="Carpenter M.L."/>
            <person name="Signorovitch A.Y."/>
            <person name="Moreno M.A."/>
            <person name="Kamm K."/>
            <person name="Grimwood J."/>
            <person name="Schmutz J."/>
            <person name="Shapiro H."/>
            <person name="Grigoriev I.V."/>
            <person name="Buss L.W."/>
            <person name="Schierwater B."/>
            <person name="Dellaporta S.L."/>
            <person name="Rokhsar D.S."/>
        </authorList>
    </citation>
    <scope>NUCLEOTIDE SEQUENCE [LARGE SCALE GENOMIC DNA]</scope>
    <source>
        <strain evidence="13 14">Grell-BS-1999</strain>
    </source>
</reference>
<dbReference type="InterPro" id="IPR029063">
    <property type="entry name" value="SAM-dependent_MTases_sf"/>
</dbReference>
<evidence type="ECO:0000256" key="11">
    <source>
        <dbReference type="ARBA" id="ARBA00023242"/>
    </source>
</evidence>
<feature type="domain" description="Fe2OG dioxygenase" evidence="12">
    <location>
        <begin position="251"/>
        <end position="361"/>
    </location>
</feature>
<evidence type="ECO:0000256" key="10">
    <source>
        <dbReference type="ARBA" id="ARBA00022884"/>
    </source>
</evidence>
<sequence>MDCNVQNNERIKLNKAQKKALRKQQRAKRILDRHNVLNEFKVSDQPSRHLLISNGGLGCGITRTILTSVFGRYGQITNIIMLPDKPFSVLSYQTVTDAKQAYDNIHAIELIAFCDTDVKYLVKSGIKAFILNYLEDYFCETNKDSNLGYPEGLLLIQNYVSEQEEDELLQSIGWYTNHGQASHDTHPCQTVQSDRESMQRRLKHRHVKHYGYEFRYDTNTVDKDKPLHATIPSKCRYICQRMTDDGYIQHQPDQLTVNEYMPGQAGIPPHIDTHSAFQDQIVSLSLLSQIVMDFRHPDGTRISINLPRRSLLVMSGECRYLWSHGITPRKYDVVCDDNDNNSNITLLERSRRVSFTFRKIRHSPCNCKYPNSCDTQLNLLSKAEVNCNPCTDKEAASLEREYVYNIYDNIADHFSGTRHSPWPVIANFLTSLPEGSMVLDIGCGNGKYMNVNKSLYMVGCDRSSGLVSICGERGFEVILCDILNLPFQSQAFDACICIAVIHHLSTTKRRIEALKECIRILRRDGVALVYVWALEQDQRNIDKEKMKHNTSANLSTDGVLTNREADTGVRKFKLRHFEKQDLLVPWHYNNRHNKKFENVANNSASNQTLYHRYYHVFMESELISMCKAINNVTIRESFYDRGNWCVILNKISD</sequence>
<dbReference type="Pfam" id="PF08241">
    <property type="entry name" value="Methyltransf_11"/>
    <property type="match status" value="1"/>
</dbReference>
<evidence type="ECO:0000256" key="8">
    <source>
        <dbReference type="ARBA" id="ARBA00022723"/>
    </source>
</evidence>
<dbReference type="Proteomes" id="UP000009022">
    <property type="component" value="Unassembled WGS sequence"/>
</dbReference>
<dbReference type="InterPro" id="IPR034256">
    <property type="entry name" value="ALKBH8_RRM"/>
</dbReference>
<dbReference type="Gene3D" id="2.60.120.590">
    <property type="entry name" value="Alpha-ketoglutarate-dependent dioxygenase AlkB-like"/>
    <property type="match status" value="1"/>
</dbReference>
<dbReference type="GO" id="GO:0106335">
    <property type="term" value="F:tRNA (5-carboxymethyluridine(34)-5-O)-methyltransferase activity"/>
    <property type="evidence" value="ECO:0000318"/>
    <property type="project" value="GO_Central"/>
</dbReference>
<organism evidence="13 14">
    <name type="scientific">Trichoplax adhaerens</name>
    <name type="common">Trichoplax reptans</name>
    <dbReference type="NCBI Taxonomy" id="10228"/>
    <lineage>
        <taxon>Eukaryota</taxon>
        <taxon>Metazoa</taxon>
        <taxon>Placozoa</taxon>
        <taxon>Uniplacotomia</taxon>
        <taxon>Trichoplacea</taxon>
        <taxon>Trichoplacidae</taxon>
        <taxon>Trichoplax</taxon>
    </lineage>
</organism>
<dbReference type="CDD" id="cd02440">
    <property type="entry name" value="AdoMet_MTases"/>
    <property type="match status" value="1"/>
</dbReference>
<dbReference type="InterPro" id="IPR027450">
    <property type="entry name" value="AlkB-like"/>
</dbReference>
<comment type="subcellular location">
    <subcellularLocation>
        <location evidence="3">Cytoplasm</location>
    </subcellularLocation>
    <subcellularLocation>
        <location evidence="2">Nucleus</location>
    </subcellularLocation>
</comment>
<dbReference type="InterPro" id="IPR005123">
    <property type="entry name" value="Oxoglu/Fe-dep_dioxygenase_dom"/>
</dbReference>
<evidence type="ECO:0000256" key="2">
    <source>
        <dbReference type="ARBA" id="ARBA00004123"/>
    </source>
</evidence>
<dbReference type="STRING" id="10228.B3RYI8"/>
<dbReference type="eggNOG" id="KOG4176">
    <property type="taxonomic scope" value="Eukaryota"/>
</dbReference>
<dbReference type="GO" id="GO:0046872">
    <property type="term" value="F:metal ion binding"/>
    <property type="evidence" value="ECO:0007669"/>
    <property type="project" value="UniProtKB-KW"/>
</dbReference>
<dbReference type="GO" id="GO:0002098">
    <property type="term" value="P:tRNA wobble uridine modification"/>
    <property type="evidence" value="ECO:0000318"/>
    <property type="project" value="GO_Central"/>
</dbReference>
<accession>B3RYI8</accession>
<dbReference type="HOGENOM" id="CLU_029501_4_0_1"/>
<dbReference type="InterPro" id="IPR035979">
    <property type="entry name" value="RBD_domain_sf"/>
</dbReference>
<dbReference type="GO" id="GO:0008757">
    <property type="term" value="F:S-adenosylmethionine-dependent methyltransferase activity"/>
    <property type="evidence" value="ECO:0007669"/>
    <property type="project" value="InterPro"/>
</dbReference>
<dbReference type="Gene3D" id="3.30.70.330">
    <property type="match status" value="1"/>
</dbReference>
<keyword evidence="14" id="KW-1185">Reference proteome</keyword>
<dbReference type="PANTHER" id="PTHR13069:SF21">
    <property type="entry name" value="ALKYLATED DNA REPAIR PROTEIN ALKB HOMOLOG 8"/>
    <property type="match status" value="1"/>
</dbReference>
<dbReference type="CDD" id="cd12431">
    <property type="entry name" value="RRM_ALKBH8"/>
    <property type="match status" value="1"/>
</dbReference>
<dbReference type="InParanoid" id="B3RYI8"/>
<gene>
    <name evidence="13" type="ORF">TRIADDRAFT_26003</name>
</gene>
<keyword evidence="11" id="KW-0539">Nucleus</keyword>
<dbReference type="Gene3D" id="3.40.50.150">
    <property type="entry name" value="Vaccinia Virus protein VP39"/>
    <property type="match status" value="1"/>
</dbReference>
<keyword evidence="9" id="KW-0862">Zinc</keyword>
<keyword evidence="4" id="KW-0963">Cytoplasm</keyword>
<keyword evidence="10" id="KW-0694">RNA-binding</keyword>
<dbReference type="InterPro" id="IPR037151">
    <property type="entry name" value="AlkB-like_sf"/>
</dbReference>
<dbReference type="OMA" id="KYLGCNP"/>
<dbReference type="InterPro" id="IPR013216">
    <property type="entry name" value="Methyltransf_11"/>
</dbReference>
<dbReference type="PANTHER" id="PTHR13069">
    <property type="entry name" value="ALKYLATED DNA REPAIR PROTEIN ALKB HOMOLOG 8"/>
    <property type="match status" value="1"/>
</dbReference>
<name>B3RYI8_TRIAD</name>
<evidence type="ECO:0000313" key="14">
    <source>
        <dbReference type="Proteomes" id="UP000009022"/>
    </source>
</evidence>
<evidence type="ECO:0000256" key="7">
    <source>
        <dbReference type="ARBA" id="ARBA00022691"/>
    </source>
</evidence>
<dbReference type="Pfam" id="PF13532">
    <property type="entry name" value="2OG-FeII_Oxy_2"/>
    <property type="match status" value="1"/>
</dbReference>
<evidence type="ECO:0000256" key="1">
    <source>
        <dbReference type="ARBA" id="ARBA00001954"/>
    </source>
</evidence>
<dbReference type="GeneID" id="6754150"/>
<dbReference type="InterPro" id="IPR012677">
    <property type="entry name" value="Nucleotide-bd_a/b_plait_sf"/>
</dbReference>